<evidence type="ECO:0000259" key="2">
    <source>
        <dbReference type="PROSITE" id="PS50006"/>
    </source>
</evidence>
<evidence type="ECO:0000256" key="1">
    <source>
        <dbReference type="SAM" id="MobiDB-lite"/>
    </source>
</evidence>
<dbReference type="InterPro" id="IPR008984">
    <property type="entry name" value="SMAD_FHA_dom_sf"/>
</dbReference>
<sequence length="553" mass="60780">MRLRIVFDGPDGRSRKVAIEQGRTVKWGRSEEADVSLPDDLLLSRLHFAIEWAGDGFRVRDLGSSNGTFLNRKRIAAPCAVGDGDLIQAGRTSFSVVVEGTAPAPARPKSSSWRLSPVAFESIRSQESPSPQPAPPAPDPQAASGEGGEEPPANAPRPEPAAPAPRPLAGDVLAADRVAIHTMMWEGPEGRPRLTVIVKITCTMPTKHGAVAGVAPAALPVFTCDVPWEDESLRTVRFETDVVPFKPRADVVVAGAAYFPSGKDPETPLEVGLRVGRLEKSIHVYGNRSWWFPTRLAMIPEISKPEPFSRMELVYDRAFGGIDEAAALYSSANLAGRGFAGKKSPGSLHGKLLPNVEDPADPIRGWDSHPRPAGFGFYGRGWSPRLQLAGTPSPNPEGRERVLGLPADFDYGFFNGAHPDLQVPGYLRGDEEVELRNMSPDSDFEFRLPGLLPRIVVTRWEQPPDEWLEARLREGRSAGVEDVPTRREDVEPVLDTLVMIPDERLLYMVYRGHVYLRDLERMEIAHVAVRVEIPRSAREQPSALRTWIPRAES</sequence>
<dbReference type="AlphaFoldDB" id="A0A5B9VYD3"/>
<dbReference type="Proteomes" id="UP000324233">
    <property type="component" value="Chromosome"/>
</dbReference>
<dbReference type="RefSeq" id="WP_148593109.1">
    <property type="nucleotide sequence ID" value="NZ_CP042997.1"/>
</dbReference>
<dbReference type="OrthoDB" id="283378at2"/>
<name>A0A5B9VYD3_9BACT</name>
<feature type="domain" description="FHA" evidence="2">
    <location>
        <begin position="25"/>
        <end position="75"/>
    </location>
</feature>
<dbReference type="Gene3D" id="2.60.200.20">
    <property type="match status" value="1"/>
</dbReference>
<feature type="region of interest" description="Disordered" evidence="1">
    <location>
        <begin position="122"/>
        <end position="167"/>
    </location>
</feature>
<dbReference type="InterPro" id="IPR050923">
    <property type="entry name" value="Cell_Proc_Reg/RNA_Proc"/>
</dbReference>
<keyword evidence="4" id="KW-1185">Reference proteome</keyword>
<feature type="compositionally biased region" description="Pro residues" evidence="1">
    <location>
        <begin position="130"/>
        <end position="139"/>
    </location>
</feature>
<dbReference type="SMART" id="SM00240">
    <property type="entry name" value="FHA"/>
    <property type="match status" value="1"/>
</dbReference>
<dbReference type="PANTHER" id="PTHR23308">
    <property type="entry name" value="NUCLEAR INHIBITOR OF PROTEIN PHOSPHATASE-1"/>
    <property type="match status" value="1"/>
</dbReference>
<gene>
    <name evidence="3" type="ORF">OJF2_18190</name>
</gene>
<dbReference type="SUPFAM" id="SSF49879">
    <property type="entry name" value="SMAD/FHA domain"/>
    <property type="match status" value="1"/>
</dbReference>
<dbReference type="InterPro" id="IPR018683">
    <property type="entry name" value="DUF2169"/>
</dbReference>
<dbReference type="EMBL" id="CP042997">
    <property type="protein sequence ID" value="QEH33318.1"/>
    <property type="molecule type" value="Genomic_DNA"/>
</dbReference>
<dbReference type="Pfam" id="PF00498">
    <property type="entry name" value="FHA"/>
    <property type="match status" value="1"/>
</dbReference>
<accession>A0A5B9VYD3</accession>
<feature type="compositionally biased region" description="Pro residues" evidence="1">
    <location>
        <begin position="153"/>
        <end position="166"/>
    </location>
</feature>
<dbReference type="PROSITE" id="PS50006">
    <property type="entry name" value="FHA_DOMAIN"/>
    <property type="match status" value="1"/>
</dbReference>
<protein>
    <submittedName>
        <fullName evidence="3">FHA domain protein</fullName>
    </submittedName>
</protein>
<dbReference type="Pfam" id="PF09937">
    <property type="entry name" value="DUF2169"/>
    <property type="match status" value="1"/>
</dbReference>
<proteinExistence type="predicted"/>
<dbReference type="InterPro" id="IPR000253">
    <property type="entry name" value="FHA_dom"/>
</dbReference>
<dbReference type="CDD" id="cd00060">
    <property type="entry name" value="FHA"/>
    <property type="match status" value="1"/>
</dbReference>
<organism evidence="3 4">
    <name type="scientific">Aquisphaera giovannonii</name>
    <dbReference type="NCBI Taxonomy" id="406548"/>
    <lineage>
        <taxon>Bacteria</taxon>
        <taxon>Pseudomonadati</taxon>
        <taxon>Planctomycetota</taxon>
        <taxon>Planctomycetia</taxon>
        <taxon>Isosphaerales</taxon>
        <taxon>Isosphaeraceae</taxon>
        <taxon>Aquisphaera</taxon>
    </lineage>
</organism>
<dbReference type="KEGG" id="agv:OJF2_18190"/>
<evidence type="ECO:0000313" key="3">
    <source>
        <dbReference type="EMBL" id="QEH33318.1"/>
    </source>
</evidence>
<reference evidence="3 4" key="1">
    <citation type="submission" date="2019-08" db="EMBL/GenBank/DDBJ databases">
        <title>Deep-cultivation of Planctomycetes and their phenomic and genomic characterization uncovers novel biology.</title>
        <authorList>
            <person name="Wiegand S."/>
            <person name="Jogler M."/>
            <person name="Boedeker C."/>
            <person name="Pinto D."/>
            <person name="Vollmers J."/>
            <person name="Rivas-Marin E."/>
            <person name="Kohn T."/>
            <person name="Peeters S.H."/>
            <person name="Heuer A."/>
            <person name="Rast P."/>
            <person name="Oberbeckmann S."/>
            <person name="Bunk B."/>
            <person name="Jeske O."/>
            <person name="Meyerdierks A."/>
            <person name="Storesund J.E."/>
            <person name="Kallscheuer N."/>
            <person name="Luecker S."/>
            <person name="Lage O.M."/>
            <person name="Pohl T."/>
            <person name="Merkel B.J."/>
            <person name="Hornburger P."/>
            <person name="Mueller R.-W."/>
            <person name="Bruemmer F."/>
            <person name="Labrenz M."/>
            <person name="Spormann A.M."/>
            <person name="Op den Camp H."/>
            <person name="Overmann J."/>
            <person name="Amann R."/>
            <person name="Jetten M.S.M."/>
            <person name="Mascher T."/>
            <person name="Medema M.H."/>
            <person name="Devos D.P."/>
            <person name="Kaster A.-K."/>
            <person name="Ovreas L."/>
            <person name="Rohde M."/>
            <person name="Galperin M.Y."/>
            <person name="Jogler C."/>
        </authorList>
    </citation>
    <scope>NUCLEOTIDE SEQUENCE [LARGE SCALE GENOMIC DNA]</scope>
    <source>
        <strain evidence="3 4">OJF2</strain>
    </source>
</reference>
<evidence type="ECO:0000313" key="4">
    <source>
        <dbReference type="Proteomes" id="UP000324233"/>
    </source>
</evidence>